<evidence type="ECO:0000256" key="5">
    <source>
        <dbReference type="ARBA" id="ARBA00023157"/>
    </source>
</evidence>
<evidence type="ECO:0000256" key="2">
    <source>
        <dbReference type="ARBA" id="ARBA00008098"/>
    </source>
</evidence>
<protein>
    <submittedName>
        <fullName evidence="6">Uncharacterized protein</fullName>
    </submittedName>
</protein>
<organism evidence="6">
    <name type="scientific">Anopheles funestus</name>
    <name type="common">African malaria mosquito</name>
    <dbReference type="NCBI Taxonomy" id="62324"/>
    <lineage>
        <taxon>Eukaryota</taxon>
        <taxon>Metazoa</taxon>
        <taxon>Ecdysozoa</taxon>
        <taxon>Arthropoda</taxon>
        <taxon>Hexapoda</taxon>
        <taxon>Insecta</taxon>
        <taxon>Pterygota</taxon>
        <taxon>Neoptera</taxon>
        <taxon>Endopterygota</taxon>
        <taxon>Diptera</taxon>
        <taxon>Nematocera</taxon>
        <taxon>Culicoidea</taxon>
        <taxon>Culicidae</taxon>
        <taxon>Anophelinae</taxon>
        <taxon>Anopheles</taxon>
    </lineage>
</organism>
<evidence type="ECO:0000256" key="1">
    <source>
        <dbReference type="ARBA" id="ARBA00004613"/>
    </source>
</evidence>
<dbReference type="PANTHER" id="PTHR21066:SF3">
    <property type="entry name" value="IP02236P"/>
    <property type="match status" value="1"/>
</dbReference>
<comment type="subcellular location">
    <subcellularLocation>
        <location evidence="1">Secreted</location>
    </subcellularLocation>
</comment>
<evidence type="ECO:0000313" key="6">
    <source>
        <dbReference type="EnsemblMetazoa" id="AFUN002754-PA"/>
    </source>
</evidence>
<proteinExistence type="inferred from homology"/>
<evidence type="ECO:0000256" key="3">
    <source>
        <dbReference type="ARBA" id="ARBA00022448"/>
    </source>
</evidence>
<reference evidence="6" key="1">
    <citation type="submission" date="2020-05" db="UniProtKB">
        <authorList>
            <consortium name="EnsemblMetazoa"/>
        </authorList>
    </citation>
    <scope>IDENTIFICATION</scope>
    <source>
        <strain evidence="6">FUMOZ</strain>
    </source>
</reference>
<dbReference type="EnsemblMetazoa" id="AFUN002754-RA">
    <property type="protein sequence ID" value="AFUN002754-PA"/>
    <property type="gene ID" value="AFUN002754"/>
</dbReference>
<comment type="similarity">
    <text evidence="2">Belongs to the PBP/GOBP family.</text>
</comment>
<accession>A0A182R994</accession>
<dbReference type="AlphaFoldDB" id="A0A182R994"/>
<keyword evidence="4" id="KW-0964">Secreted</keyword>
<dbReference type="InterPro" id="IPR052295">
    <property type="entry name" value="Odorant-binding_protein"/>
</dbReference>
<dbReference type="Gene3D" id="1.10.238.270">
    <property type="match status" value="1"/>
</dbReference>
<name>A0A182R994_ANOFN</name>
<dbReference type="GO" id="GO:0005576">
    <property type="term" value="C:extracellular region"/>
    <property type="evidence" value="ECO:0007669"/>
    <property type="project" value="UniProtKB-SubCell"/>
</dbReference>
<evidence type="ECO:0000256" key="4">
    <source>
        <dbReference type="ARBA" id="ARBA00022525"/>
    </source>
</evidence>
<dbReference type="PANTHER" id="PTHR21066">
    <property type="entry name" value="ODORANT-BINDING PROTEIN 59A-RELATED"/>
    <property type="match status" value="1"/>
</dbReference>
<dbReference type="VEuPathDB" id="VectorBase:AFUN002754"/>
<sequence>MLEISSNRPPERVTLSCSEMFHLIDPRNCCTIPYLLQPDIVEPCLPTPLTPVSLASENCRAECVLNRTKILIDGHFQMETAMSIFTNSTMEDSWLTEVIQYAITKCHRNHFKCPDNYWIATDECKELIRTLNNCSYFLVFSNKF</sequence>
<keyword evidence="3" id="KW-0813">Transport</keyword>
<keyword evidence="5" id="KW-1015">Disulfide bond</keyword>